<evidence type="ECO:0000256" key="2">
    <source>
        <dbReference type="ARBA" id="ARBA00022448"/>
    </source>
</evidence>
<feature type="transmembrane region" description="Helical" evidence="8">
    <location>
        <begin position="27"/>
        <end position="48"/>
    </location>
</feature>
<feature type="transmembrane region" description="Helical" evidence="8">
    <location>
        <begin position="103"/>
        <end position="124"/>
    </location>
</feature>
<feature type="transmembrane region" description="Helical" evidence="8">
    <location>
        <begin position="60"/>
        <end position="83"/>
    </location>
</feature>
<reference evidence="10 11" key="1">
    <citation type="journal article" date="2019" name="Int. J. Syst. Evol. Microbiol.">
        <title>The Global Catalogue of Microorganisms (GCM) 10K type strain sequencing project: providing services to taxonomists for standard genome sequencing and annotation.</title>
        <authorList>
            <consortium name="The Broad Institute Genomics Platform"/>
            <consortium name="The Broad Institute Genome Sequencing Center for Infectious Disease"/>
            <person name="Wu L."/>
            <person name="Ma J."/>
        </authorList>
    </citation>
    <scope>NUCLEOTIDE SEQUENCE [LARGE SCALE GENOMIC DNA]</scope>
    <source>
        <strain evidence="10 11">JCM 13004</strain>
    </source>
</reference>
<feature type="transmembrane region" description="Helical" evidence="8">
    <location>
        <begin position="179"/>
        <end position="199"/>
    </location>
</feature>
<proteinExistence type="predicted"/>
<dbReference type="Gene3D" id="1.20.1250.20">
    <property type="entry name" value="MFS general substrate transporter like domains"/>
    <property type="match status" value="1"/>
</dbReference>
<dbReference type="InterPro" id="IPR020846">
    <property type="entry name" value="MFS_dom"/>
</dbReference>
<dbReference type="PROSITE" id="PS50850">
    <property type="entry name" value="MFS"/>
    <property type="match status" value="1"/>
</dbReference>
<name>A0ABN1WV29_9ACTN</name>
<evidence type="ECO:0000256" key="4">
    <source>
        <dbReference type="ARBA" id="ARBA00022692"/>
    </source>
</evidence>
<evidence type="ECO:0000256" key="6">
    <source>
        <dbReference type="ARBA" id="ARBA00023136"/>
    </source>
</evidence>
<dbReference type="PANTHER" id="PTHR23517">
    <property type="entry name" value="RESISTANCE PROTEIN MDTM, PUTATIVE-RELATED-RELATED"/>
    <property type="match status" value="1"/>
</dbReference>
<evidence type="ECO:0000259" key="9">
    <source>
        <dbReference type="PROSITE" id="PS50850"/>
    </source>
</evidence>
<dbReference type="InterPro" id="IPR050171">
    <property type="entry name" value="MFS_Transporters"/>
</dbReference>
<keyword evidence="6 8" id="KW-0472">Membrane</keyword>
<gene>
    <name evidence="10" type="ORF">GCM10009665_65280</name>
</gene>
<protein>
    <submittedName>
        <fullName evidence="10">MFS transporter</fullName>
    </submittedName>
</protein>
<dbReference type="Proteomes" id="UP001500037">
    <property type="component" value="Unassembled WGS sequence"/>
</dbReference>
<comment type="caution">
    <text evidence="10">The sequence shown here is derived from an EMBL/GenBank/DDBJ whole genome shotgun (WGS) entry which is preliminary data.</text>
</comment>
<feature type="region of interest" description="Disordered" evidence="7">
    <location>
        <begin position="431"/>
        <end position="464"/>
    </location>
</feature>
<keyword evidence="4 8" id="KW-0812">Transmembrane</keyword>
<dbReference type="InterPro" id="IPR011701">
    <property type="entry name" value="MFS"/>
</dbReference>
<feature type="domain" description="Major facilitator superfamily (MFS) profile" evidence="9">
    <location>
        <begin position="23"/>
        <end position="423"/>
    </location>
</feature>
<keyword evidence="3" id="KW-1003">Cell membrane</keyword>
<feature type="compositionally biased region" description="Basic and acidic residues" evidence="7">
    <location>
        <begin position="431"/>
        <end position="445"/>
    </location>
</feature>
<evidence type="ECO:0000256" key="5">
    <source>
        <dbReference type="ARBA" id="ARBA00022989"/>
    </source>
</evidence>
<accession>A0ABN1WV29</accession>
<dbReference type="PANTHER" id="PTHR23517:SF2">
    <property type="entry name" value="MULTIDRUG RESISTANCE PROTEIN MDTH"/>
    <property type="match status" value="1"/>
</dbReference>
<keyword evidence="5 8" id="KW-1133">Transmembrane helix</keyword>
<evidence type="ECO:0000256" key="1">
    <source>
        <dbReference type="ARBA" id="ARBA00004651"/>
    </source>
</evidence>
<sequence length="464" mass="48273">MSARLKAKAAGPGAWATFIESPIAVKAILAGVVINRLGAFLSIFLVLYMTSQGYSADQSAFALGAYGAGGVAGVLIGGALANLLGARNATVLSMTGSSLLLVLVYYVHSYPLIVVSVLLVGLFQTIYRPASAALLSELIPDDRQVMVFGIWRLGLNLGTTLCPQLGFGLYRLGGHGYGMLFWGEAAVAVGYAVMAFLTLPGKAASGEAAAKPAAADEAGAAGEQDGQDASGPQPRESYLQVLRDTRYVFYLLASLANAIIYSQYLSTLPLDVTRAGVDVFWYSLAVSANSVIVIACELPLTRFSQKWPIRITAGSAFALVGLGEACYGLPLGAAVILIGTLIWTLGEILGGPTLFAYPGLVAPPRLKARYISSFQLMFTAGTAIGPVIGGLLFQRLGHGVWPVVAVFAVFSTVFGALGMKPIAPLVEAREQEAAQEAAKDAERDAGPGGEPGSESDSEPVSEGV</sequence>
<feature type="transmembrane region" description="Helical" evidence="8">
    <location>
        <begin position="399"/>
        <end position="419"/>
    </location>
</feature>
<comment type="subcellular location">
    <subcellularLocation>
        <location evidence="1">Cell membrane</location>
        <topology evidence="1">Multi-pass membrane protein</topology>
    </subcellularLocation>
</comment>
<dbReference type="RefSeq" id="WP_344445741.1">
    <property type="nucleotide sequence ID" value="NZ_BAAALF010000183.1"/>
</dbReference>
<dbReference type="Pfam" id="PF07690">
    <property type="entry name" value="MFS_1"/>
    <property type="match status" value="1"/>
</dbReference>
<feature type="transmembrane region" description="Helical" evidence="8">
    <location>
        <begin position="307"/>
        <end position="330"/>
    </location>
</feature>
<feature type="transmembrane region" description="Helical" evidence="8">
    <location>
        <begin position="374"/>
        <end position="393"/>
    </location>
</feature>
<dbReference type="EMBL" id="BAAALF010000183">
    <property type="protein sequence ID" value="GAA1267370.1"/>
    <property type="molecule type" value="Genomic_DNA"/>
</dbReference>
<feature type="transmembrane region" description="Helical" evidence="8">
    <location>
        <begin position="247"/>
        <end position="267"/>
    </location>
</feature>
<keyword evidence="2" id="KW-0813">Transport</keyword>
<evidence type="ECO:0000256" key="3">
    <source>
        <dbReference type="ARBA" id="ARBA00022475"/>
    </source>
</evidence>
<evidence type="ECO:0000256" key="7">
    <source>
        <dbReference type="SAM" id="MobiDB-lite"/>
    </source>
</evidence>
<evidence type="ECO:0000256" key="8">
    <source>
        <dbReference type="SAM" id="Phobius"/>
    </source>
</evidence>
<dbReference type="SUPFAM" id="SSF103473">
    <property type="entry name" value="MFS general substrate transporter"/>
    <property type="match status" value="1"/>
</dbReference>
<evidence type="ECO:0000313" key="11">
    <source>
        <dbReference type="Proteomes" id="UP001500037"/>
    </source>
</evidence>
<dbReference type="InterPro" id="IPR036259">
    <property type="entry name" value="MFS_trans_sf"/>
</dbReference>
<evidence type="ECO:0000313" key="10">
    <source>
        <dbReference type="EMBL" id="GAA1267370.1"/>
    </source>
</evidence>
<keyword evidence="11" id="KW-1185">Reference proteome</keyword>
<organism evidence="10 11">
    <name type="scientific">Kitasatospora nipponensis</name>
    <dbReference type="NCBI Taxonomy" id="258049"/>
    <lineage>
        <taxon>Bacteria</taxon>
        <taxon>Bacillati</taxon>
        <taxon>Actinomycetota</taxon>
        <taxon>Actinomycetes</taxon>
        <taxon>Kitasatosporales</taxon>
        <taxon>Streptomycetaceae</taxon>
        <taxon>Kitasatospora</taxon>
    </lineage>
</organism>
<feature type="transmembrane region" description="Helical" evidence="8">
    <location>
        <begin position="279"/>
        <end position="300"/>
    </location>
</feature>
<feature type="transmembrane region" description="Helical" evidence="8">
    <location>
        <begin position="336"/>
        <end position="362"/>
    </location>
</feature>
<feature type="compositionally biased region" description="Acidic residues" evidence="7">
    <location>
        <begin position="453"/>
        <end position="464"/>
    </location>
</feature>